<dbReference type="Proteomes" id="UP000241587">
    <property type="component" value="Unassembled WGS sequence"/>
</dbReference>
<comment type="caution">
    <text evidence="2">The sequence shown here is derived from an EMBL/GenBank/DDBJ whole genome shotgun (WGS) entry which is preliminary data.</text>
</comment>
<name>A0A2T4GKB2_FUSCU</name>
<dbReference type="AlphaFoldDB" id="A0A2T4GKB2"/>
<reference evidence="2 3" key="1">
    <citation type="submission" date="2018-02" db="EMBL/GenBank/DDBJ databases">
        <title>Fusarium culmorum secondary metabolites in fungal-bacterial-plant interactions.</title>
        <authorList>
            <person name="Schmidt R."/>
        </authorList>
    </citation>
    <scope>NUCLEOTIDE SEQUENCE [LARGE SCALE GENOMIC DNA]</scope>
    <source>
        <strain evidence="2 3">PV</strain>
    </source>
</reference>
<dbReference type="OrthoDB" id="5084083at2759"/>
<protein>
    <submittedName>
        <fullName evidence="2">Uncharacterized protein</fullName>
    </submittedName>
</protein>
<gene>
    <name evidence="2" type="ORF">FCULG_00001969</name>
</gene>
<organism evidence="2 3">
    <name type="scientific">Fusarium culmorum</name>
    <dbReference type="NCBI Taxonomy" id="5516"/>
    <lineage>
        <taxon>Eukaryota</taxon>
        <taxon>Fungi</taxon>
        <taxon>Dikarya</taxon>
        <taxon>Ascomycota</taxon>
        <taxon>Pezizomycotina</taxon>
        <taxon>Sordariomycetes</taxon>
        <taxon>Hypocreomycetidae</taxon>
        <taxon>Hypocreales</taxon>
        <taxon>Nectriaceae</taxon>
        <taxon>Fusarium</taxon>
    </lineage>
</organism>
<keyword evidence="3" id="KW-1185">Reference proteome</keyword>
<sequence>MDQPPPRLLPRQSPRISIESSIVPELKATIDARVRAMEHLMGSLYAHLPCSEIDWALEGTAVCRVVGIGCYGLGIPGWARLQIHLQTAAHLRHEEALAAAWVATAQQVAVVEDGGLSAERTMNSAHSAVGDGDEEALPEKASKITPRCGDPGLRFGGDHSRSRCPNGPEIGSPRSSGLAVYYRLQRLRIPCSLAYFGVTLLDAYSSQNGNSYY</sequence>
<feature type="region of interest" description="Disordered" evidence="1">
    <location>
        <begin position="155"/>
        <end position="174"/>
    </location>
</feature>
<proteinExistence type="predicted"/>
<accession>A0A2T4GKB2</accession>
<evidence type="ECO:0000313" key="3">
    <source>
        <dbReference type="Proteomes" id="UP000241587"/>
    </source>
</evidence>
<dbReference type="EMBL" id="PVEM01000012">
    <property type="protein sequence ID" value="PTD04002.1"/>
    <property type="molecule type" value="Genomic_DNA"/>
</dbReference>
<evidence type="ECO:0000256" key="1">
    <source>
        <dbReference type="SAM" id="MobiDB-lite"/>
    </source>
</evidence>
<evidence type="ECO:0000313" key="2">
    <source>
        <dbReference type="EMBL" id="PTD04002.1"/>
    </source>
</evidence>